<dbReference type="AlphaFoldDB" id="A0AAN6MWN5"/>
<dbReference type="InterPro" id="IPR056948">
    <property type="entry name" value="PNGaseA_N"/>
</dbReference>
<dbReference type="PANTHER" id="PTHR31104">
    <property type="entry name" value="PEPTIDE-N4-(N-ACETYL-BETA-GLUCOSAMINYL)ASPARAGINE AMIDASE A PROTEIN"/>
    <property type="match status" value="1"/>
</dbReference>
<dbReference type="Pfam" id="PF12222">
    <property type="entry name" value="PNGaseA"/>
    <property type="match status" value="1"/>
</dbReference>
<dbReference type="Proteomes" id="UP001303473">
    <property type="component" value="Unassembled WGS sequence"/>
</dbReference>
<keyword evidence="1" id="KW-0812">Transmembrane</keyword>
<comment type="caution">
    <text evidence="3">The sequence shown here is derived from an EMBL/GenBank/DDBJ whole genome shotgun (WGS) entry which is preliminary data.</text>
</comment>
<accession>A0AAN6MWN5</accession>
<evidence type="ECO:0000313" key="3">
    <source>
        <dbReference type="EMBL" id="KAK3933638.1"/>
    </source>
</evidence>
<protein>
    <recommendedName>
        <fullName evidence="2">Peptide N-acetyl-beta-D-glucosaminyl asparaginase amidase A N-terminal domain-containing protein</fullName>
    </recommendedName>
</protein>
<evidence type="ECO:0000256" key="1">
    <source>
        <dbReference type="SAM" id="Phobius"/>
    </source>
</evidence>
<organism evidence="3 4">
    <name type="scientific">Diplogelasinospora grovesii</name>
    <dbReference type="NCBI Taxonomy" id="303347"/>
    <lineage>
        <taxon>Eukaryota</taxon>
        <taxon>Fungi</taxon>
        <taxon>Dikarya</taxon>
        <taxon>Ascomycota</taxon>
        <taxon>Pezizomycotina</taxon>
        <taxon>Sordariomycetes</taxon>
        <taxon>Sordariomycetidae</taxon>
        <taxon>Sordariales</taxon>
        <taxon>Diplogelasinosporaceae</taxon>
        <taxon>Diplogelasinospora</taxon>
    </lineage>
</organism>
<dbReference type="Pfam" id="PF25156">
    <property type="entry name" value="PNGase_A_C"/>
    <property type="match status" value="1"/>
</dbReference>
<keyword evidence="1" id="KW-1133">Transmembrane helix</keyword>
<name>A0AAN6MWN5_9PEZI</name>
<dbReference type="EMBL" id="MU854102">
    <property type="protein sequence ID" value="KAK3933638.1"/>
    <property type="molecule type" value="Genomic_DNA"/>
</dbReference>
<reference evidence="4" key="1">
    <citation type="journal article" date="2023" name="Mol. Phylogenet. Evol.">
        <title>Genome-scale phylogeny and comparative genomics of the fungal order Sordariales.</title>
        <authorList>
            <person name="Hensen N."/>
            <person name="Bonometti L."/>
            <person name="Westerberg I."/>
            <person name="Brannstrom I.O."/>
            <person name="Guillou S."/>
            <person name="Cros-Aarteil S."/>
            <person name="Calhoun S."/>
            <person name="Haridas S."/>
            <person name="Kuo A."/>
            <person name="Mondo S."/>
            <person name="Pangilinan J."/>
            <person name="Riley R."/>
            <person name="LaButti K."/>
            <person name="Andreopoulos B."/>
            <person name="Lipzen A."/>
            <person name="Chen C."/>
            <person name="Yan M."/>
            <person name="Daum C."/>
            <person name="Ng V."/>
            <person name="Clum A."/>
            <person name="Steindorff A."/>
            <person name="Ohm R.A."/>
            <person name="Martin F."/>
            <person name="Silar P."/>
            <person name="Natvig D.O."/>
            <person name="Lalanne C."/>
            <person name="Gautier V."/>
            <person name="Ament-Velasquez S.L."/>
            <person name="Kruys A."/>
            <person name="Hutchinson M.I."/>
            <person name="Powell A.J."/>
            <person name="Barry K."/>
            <person name="Miller A.N."/>
            <person name="Grigoriev I.V."/>
            <person name="Debuchy R."/>
            <person name="Gladieux P."/>
            <person name="Hiltunen Thoren M."/>
            <person name="Johannesson H."/>
        </authorList>
    </citation>
    <scope>NUCLEOTIDE SEQUENCE [LARGE SCALE GENOMIC DNA]</scope>
    <source>
        <strain evidence="4">CBS 340.73</strain>
    </source>
</reference>
<dbReference type="InterPro" id="IPR021102">
    <property type="entry name" value="PNGase_A"/>
</dbReference>
<feature type="transmembrane region" description="Helical" evidence="1">
    <location>
        <begin position="35"/>
        <end position="59"/>
    </location>
</feature>
<proteinExistence type="predicted"/>
<gene>
    <name evidence="3" type="ORF">QBC46DRAFT_109029</name>
</gene>
<sequence>MALRSPGFDLEKRPYVKSDREGSEPHRSRSRFRDVALSLLAVIFLGILAFDKAHALFAWSRRVGRSCHVVNDLGKPAGAIGKVSLNSRTPTTVSTAATASATVLKNFEVAQPVLMPYGAAESDGSHHPCTGGGSASEPCTVLLMRHDFAFSYGQPFVGSYTPPTCQFNRVVMNLTVVTEGRQYDRLAIMYFGDTEVWRTSTAEPTPRPGISWTYLKDTTAYLSLWKQPQKVIFDLGNLVNDKYTGIFNTTLTATFFMADVAEPNTAPPADRIIPISTRQSGNDSVSQFTIPLQNATNTITDFPRNAQRAVFSISACGQANEEFWWSNVFNSDVLAFNSTAGPLPGFSPFREVQLLIDRQLAGVQWPFPVIFTGGVVPGLHRPIAGIDAFDLKEHEIDITPFLPLLCDGKEHTFTIRVAGLDDSWSGKLAVTETVGDTWFVTGKIFIWLNDDSSAITTGAMPIAKEERLQMSISHSLTQSANGTNETLTYDTTVQRRLTIAGRVGDNAVSWSQTLSYTNKGFVSDYGFSQVNDMSIAGTDRASSVAAAGAYYSSEYSYPLFANQSYSVSKQGNMTICTYVKQGKQVDTYGAQRWTLGKLGGMFRGGVFPTGLEAFAFMTDGKDMWSRIATTKEGSARYYQTGDQKNSTSFGNAKQVFRLTGVSNDRMITGRPVFELYFRNVSAVNSSVVYDHAYLAGTGTEDSGAEATVAEEAGQAVFAPAPEGARGARAFMGRNAGAI</sequence>
<evidence type="ECO:0000259" key="2">
    <source>
        <dbReference type="Pfam" id="PF12222"/>
    </source>
</evidence>
<keyword evidence="4" id="KW-1185">Reference proteome</keyword>
<feature type="domain" description="Peptide N-acetyl-beta-D-glucosaminyl asparaginase amidase A N-terminal" evidence="2">
    <location>
        <begin position="135"/>
        <end position="457"/>
    </location>
</feature>
<keyword evidence="1" id="KW-0472">Membrane</keyword>
<evidence type="ECO:0000313" key="4">
    <source>
        <dbReference type="Proteomes" id="UP001303473"/>
    </source>
</evidence>